<dbReference type="InterPro" id="IPR007588">
    <property type="entry name" value="Znf_FLYWCH"/>
</dbReference>
<keyword evidence="1" id="KW-0479">Metal-binding</keyword>
<dbReference type="Gene3D" id="2.20.25.240">
    <property type="match status" value="3"/>
</dbReference>
<name>A0A8J2R1D2_9NEOP</name>
<sequence length="204" mass="23921">MGILFDISVKPFKAVSDCKIIVICNKRYLKVYGHLFNRQRSCGKGWAWYCHMYHRGCKSAVVTTTDLNIVECKENHNHQPPQIYRREIITTSGGRKLLMFGNFTYNRKKKSHENFKWYCSLYHRGCKASVITNSELEVVHDIDVVFTVSQRGHPVVKFGGHRFIKDYEINCKTRWRCFKRSYGCRAAITMIDNTIVRHKASHNH</sequence>
<organism evidence="5 6">
    <name type="scientific">Danaus chrysippus</name>
    <name type="common">African queen</name>
    <dbReference type="NCBI Taxonomy" id="151541"/>
    <lineage>
        <taxon>Eukaryota</taxon>
        <taxon>Metazoa</taxon>
        <taxon>Ecdysozoa</taxon>
        <taxon>Arthropoda</taxon>
        <taxon>Hexapoda</taxon>
        <taxon>Insecta</taxon>
        <taxon>Pterygota</taxon>
        <taxon>Neoptera</taxon>
        <taxon>Endopterygota</taxon>
        <taxon>Lepidoptera</taxon>
        <taxon>Glossata</taxon>
        <taxon>Ditrysia</taxon>
        <taxon>Papilionoidea</taxon>
        <taxon>Nymphalidae</taxon>
        <taxon>Danainae</taxon>
        <taxon>Danaini</taxon>
        <taxon>Danaina</taxon>
        <taxon>Danaus</taxon>
        <taxon>Anosia</taxon>
    </lineage>
</organism>
<dbReference type="OrthoDB" id="7490491at2759"/>
<keyword evidence="2" id="KW-0863">Zinc-finger</keyword>
<proteinExistence type="predicted"/>
<evidence type="ECO:0000256" key="2">
    <source>
        <dbReference type="ARBA" id="ARBA00022771"/>
    </source>
</evidence>
<accession>A0A8J2R1D2</accession>
<evidence type="ECO:0000256" key="1">
    <source>
        <dbReference type="ARBA" id="ARBA00022723"/>
    </source>
</evidence>
<gene>
    <name evidence="5" type="ORF">DCHRY22_LOCUS13478</name>
</gene>
<dbReference type="AlphaFoldDB" id="A0A8J2R1D2"/>
<evidence type="ECO:0000259" key="4">
    <source>
        <dbReference type="Pfam" id="PF04500"/>
    </source>
</evidence>
<dbReference type="EMBL" id="CAKASE010000079">
    <property type="protein sequence ID" value="CAG9579981.1"/>
    <property type="molecule type" value="Genomic_DNA"/>
</dbReference>
<feature type="domain" description="FLYWCH-type" evidence="4">
    <location>
        <begin position="146"/>
        <end position="204"/>
    </location>
</feature>
<keyword evidence="3" id="KW-0862">Zinc</keyword>
<dbReference type="Proteomes" id="UP000789524">
    <property type="component" value="Unassembled WGS sequence"/>
</dbReference>
<comment type="caution">
    <text evidence="5">The sequence shown here is derived from an EMBL/GenBank/DDBJ whole genome shotgun (WGS) entry which is preliminary data.</text>
</comment>
<reference evidence="5" key="1">
    <citation type="submission" date="2021-09" db="EMBL/GenBank/DDBJ databases">
        <authorList>
            <person name="Martin H S."/>
        </authorList>
    </citation>
    <scope>NUCLEOTIDE SEQUENCE</scope>
</reference>
<keyword evidence="6" id="KW-1185">Reference proteome</keyword>
<feature type="domain" description="FLYWCH-type" evidence="4">
    <location>
        <begin position="29"/>
        <end position="78"/>
    </location>
</feature>
<evidence type="ECO:0000313" key="6">
    <source>
        <dbReference type="Proteomes" id="UP000789524"/>
    </source>
</evidence>
<evidence type="ECO:0000256" key="3">
    <source>
        <dbReference type="ARBA" id="ARBA00022833"/>
    </source>
</evidence>
<evidence type="ECO:0000313" key="5">
    <source>
        <dbReference type="EMBL" id="CAG9579981.1"/>
    </source>
</evidence>
<dbReference type="Pfam" id="PF04500">
    <property type="entry name" value="FLYWCH"/>
    <property type="match status" value="3"/>
</dbReference>
<dbReference type="GO" id="GO:0008270">
    <property type="term" value="F:zinc ion binding"/>
    <property type="evidence" value="ECO:0007669"/>
    <property type="project" value="UniProtKB-KW"/>
</dbReference>
<protein>
    <submittedName>
        <fullName evidence="5">(African queen) hypothetical protein</fullName>
    </submittedName>
</protein>
<feature type="domain" description="FLYWCH-type" evidence="4">
    <location>
        <begin position="89"/>
        <end position="138"/>
    </location>
</feature>